<dbReference type="PANTHER" id="PTHR21346">
    <property type="entry name" value="FUN14 DOMAIN CONTAINING"/>
    <property type="match status" value="1"/>
</dbReference>
<protein>
    <recommendedName>
        <fullName evidence="8">FUN14 domain-containing protein 1</fullName>
    </recommendedName>
</protein>
<dbReference type="AlphaFoldDB" id="A0A433U8N0"/>
<dbReference type="Pfam" id="PF04930">
    <property type="entry name" value="FUN14"/>
    <property type="match status" value="1"/>
</dbReference>
<dbReference type="PANTHER" id="PTHR21346:SF0">
    <property type="entry name" value="RE45833P"/>
    <property type="match status" value="1"/>
</dbReference>
<keyword evidence="7" id="KW-1185">Reference proteome</keyword>
<keyword evidence="3" id="KW-0812">Transmembrane</keyword>
<dbReference type="EMBL" id="RQTK01000038">
    <property type="protein sequence ID" value="RUS90171.1"/>
    <property type="molecule type" value="Genomic_DNA"/>
</dbReference>
<dbReference type="InterPro" id="IPR007014">
    <property type="entry name" value="FUN14"/>
</dbReference>
<evidence type="ECO:0000256" key="4">
    <source>
        <dbReference type="ARBA" id="ARBA00022989"/>
    </source>
</evidence>
<organism evidence="6 7">
    <name type="scientific">Elysia chlorotica</name>
    <name type="common">Eastern emerald elysia</name>
    <name type="synonym">Sea slug</name>
    <dbReference type="NCBI Taxonomy" id="188477"/>
    <lineage>
        <taxon>Eukaryota</taxon>
        <taxon>Metazoa</taxon>
        <taxon>Spiralia</taxon>
        <taxon>Lophotrochozoa</taxon>
        <taxon>Mollusca</taxon>
        <taxon>Gastropoda</taxon>
        <taxon>Heterobranchia</taxon>
        <taxon>Euthyneura</taxon>
        <taxon>Panpulmonata</taxon>
        <taxon>Sacoglossa</taxon>
        <taxon>Placobranchoidea</taxon>
        <taxon>Plakobranchidae</taxon>
        <taxon>Elysia</taxon>
    </lineage>
</organism>
<dbReference type="STRING" id="188477.A0A433U8N0"/>
<evidence type="ECO:0008006" key="8">
    <source>
        <dbReference type="Google" id="ProtNLM"/>
    </source>
</evidence>
<comment type="similarity">
    <text evidence="2">Belongs to the FUN14 family.</text>
</comment>
<keyword evidence="5" id="KW-0472">Membrane</keyword>
<comment type="subcellular location">
    <subcellularLocation>
        <location evidence="1">Mitochondrion outer membrane</location>
        <topology evidence="1">Multi-pass membrane protein</topology>
    </subcellularLocation>
</comment>
<proteinExistence type="inferred from homology"/>
<name>A0A433U8N0_ELYCH</name>
<dbReference type="GO" id="GO:0000422">
    <property type="term" value="P:autophagy of mitochondrion"/>
    <property type="evidence" value="ECO:0007669"/>
    <property type="project" value="TreeGrafter"/>
</dbReference>
<evidence type="ECO:0000313" key="7">
    <source>
        <dbReference type="Proteomes" id="UP000271974"/>
    </source>
</evidence>
<reference evidence="6 7" key="1">
    <citation type="submission" date="2019-01" db="EMBL/GenBank/DDBJ databases">
        <title>A draft genome assembly of the solar-powered sea slug Elysia chlorotica.</title>
        <authorList>
            <person name="Cai H."/>
            <person name="Li Q."/>
            <person name="Fang X."/>
            <person name="Li J."/>
            <person name="Curtis N.E."/>
            <person name="Altenburger A."/>
            <person name="Shibata T."/>
            <person name="Feng M."/>
            <person name="Maeda T."/>
            <person name="Schwartz J.A."/>
            <person name="Shigenobu S."/>
            <person name="Lundholm N."/>
            <person name="Nishiyama T."/>
            <person name="Yang H."/>
            <person name="Hasebe M."/>
            <person name="Li S."/>
            <person name="Pierce S.K."/>
            <person name="Wang J."/>
        </authorList>
    </citation>
    <scope>NUCLEOTIDE SEQUENCE [LARGE SCALE GENOMIC DNA]</scope>
    <source>
        <strain evidence="6">EC2010</strain>
        <tissue evidence="6">Whole organism of an adult</tissue>
    </source>
</reference>
<dbReference type="OrthoDB" id="163794at2759"/>
<dbReference type="GO" id="GO:0005741">
    <property type="term" value="C:mitochondrial outer membrane"/>
    <property type="evidence" value="ECO:0007669"/>
    <property type="project" value="UniProtKB-SubCell"/>
</dbReference>
<comment type="caution">
    <text evidence="6">The sequence shown here is derived from an EMBL/GenBank/DDBJ whole genome shotgun (WGS) entry which is preliminary data.</text>
</comment>
<sequence>MPSLSETADKVKDLVQESLSDDFIIVESGGEGDINSIVQRIMGDITTASAGRQAAIGGVSGCVAGYVTNRIGRAVGLSLAGTFILFQIAQHKGYVKVDWTKVKRALTRAKAEARIDELKLRQASVVGKVRNFVEENFFLSTGFMGGFAVGFFF</sequence>
<gene>
    <name evidence="6" type="ORF">EGW08_002050</name>
</gene>
<evidence type="ECO:0000313" key="6">
    <source>
        <dbReference type="EMBL" id="RUS90171.1"/>
    </source>
</evidence>
<evidence type="ECO:0000256" key="5">
    <source>
        <dbReference type="ARBA" id="ARBA00023136"/>
    </source>
</evidence>
<evidence type="ECO:0000256" key="2">
    <source>
        <dbReference type="ARBA" id="ARBA00009160"/>
    </source>
</evidence>
<accession>A0A433U8N0</accession>
<evidence type="ECO:0000256" key="1">
    <source>
        <dbReference type="ARBA" id="ARBA00004374"/>
    </source>
</evidence>
<evidence type="ECO:0000256" key="3">
    <source>
        <dbReference type="ARBA" id="ARBA00022692"/>
    </source>
</evidence>
<keyword evidence="4" id="KW-1133">Transmembrane helix</keyword>
<dbReference type="Proteomes" id="UP000271974">
    <property type="component" value="Unassembled WGS sequence"/>
</dbReference>